<proteinExistence type="predicted"/>
<dbReference type="InterPro" id="IPR011330">
    <property type="entry name" value="Glyco_hydro/deAcase_b/a-brl"/>
</dbReference>
<dbReference type="EMBL" id="BMZF01000001">
    <property type="protein sequence ID" value="GHA41064.1"/>
    <property type="molecule type" value="Genomic_DNA"/>
</dbReference>
<sequence length="436" mass="45560">MTFVKAISGFIFGLLACGLLLFLVSVRSPIATSPPTANTEVAPATSDSAPSNATDAGNAESEVAPSTDTESPQIDDADGTTQPDDNDSRSNSEPVNTQISAAETTPALQPSMVGVSETVDAQEPATQVAEPATPTFTETLPSNEEFNEPETNDVAVNTTKPAVRIGTGIGEKSNSGLPTVGGETSENQLLFESETNKEATPVTPEETFGAFDSFSQEYISDDKPAIAIVIQDLGPDGLSRADLLKADFAASFAISGDMLDSKRAAAEYYGAGFEVLVENPMTSGAGVTDGNDTDTRTTVVRDYLSAVPTAVAFIDNPLGTLQKQHVAQKDVLNVLAESGHAIISYKRGLDPTPREAAKRAMRSGSVFRVLDANGEDADAIYNNLNRAVFKANQDGSAIVIASGTATTFDALQSWVQSGKASGVSIVPISAAIRKKR</sequence>
<name>A0ABQ3CRW0_9RHOB</name>
<accession>A0ABQ3CRW0</accession>
<dbReference type="RefSeq" id="WP_189638684.1">
    <property type="nucleotide sequence ID" value="NZ_BMZF01000001.1"/>
</dbReference>
<dbReference type="Pfam" id="PF04748">
    <property type="entry name" value="Polysacc_deac_2"/>
    <property type="match status" value="1"/>
</dbReference>
<dbReference type="PANTHER" id="PTHR30105:SF2">
    <property type="entry name" value="DIVERGENT POLYSACCHARIDE DEACETYLASE SUPERFAMILY"/>
    <property type="match status" value="1"/>
</dbReference>
<evidence type="ECO:0000256" key="1">
    <source>
        <dbReference type="SAM" id="MobiDB-lite"/>
    </source>
</evidence>
<evidence type="ECO:0000313" key="3">
    <source>
        <dbReference type="Proteomes" id="UP000634455"/>
    </source>
</evidence>
<evidence type="ECO:0008006" key="4">
    <source>
        <dbReference type="Google" id="ProtNLM"/>
    </source>
</evidence>
<reference evidence="3" key="1">
    <citation type="journal article" date="2019" name="Int. J. Syst. Evol. Microbiol.">
        <title>The Global Catalogue of Microorganisms (GCM) 10K type strain sequencing project: providing services to taxonomists for standard genome sequencing and annotation.</title>
        <authorList>
            <consortium name="The Broad Institute Genomics Platform"/>
            <consortium name="The Broad Institute Genome Sequencing Center for Infectious Disease"/>
            <person name="Wu L."/>
            <person name="Ma J."/>
        </authorList>
    </citation>
    <scope>NUCLEOTIDE SEQUENCE [LARGE SCALE GENOMIC DNA]</scope>
    <source>
        <strain evidence="3">KCTC 32465</strain>
    </source>
</reference>
<keyword evidence="3" id="KW-1185">Reference proteome</keyword>
<dbReference type="PANTHER" id="PTHR30105">
    <property type="entry name" value="UNCHARACTERIZED YIBQ-RELATED"/>
    <property type="match status" value="1"/>
</dbReference>
<feature type="compositionally biased region" description="Polar residues" evidence="1">
    <location>
        <begin position="33"/>
        <end position="55"/>
    </location>
</feature>
<gene>
    <name evidence="2" type="ORF">GCM10008927_01680</name>
</gene>
<dbReference type="CDD" id="cd10936">
    <property type="entry name" value="CE4_DAC2"/>
    <property type="match status" value="1"/>
</dbReference>
<evidence type="ECO:0000313" key="2">
    <source>
        <dbReference type="EMBL" id="GHA41064.1"/>
    </source>
</evidence>
<protein>
    <recommendedName>
        <fullName evidence="4">Divergent polysaccharide deacetylase</fullName>
    </recommendedName>
</protein>
<dbReference type="PROSITE" id="PS51257">
    <property type="entry name" value="PROKAR_LIPOPROTEIN"/>
    <property type="match status" value="1"/>
</dbReference>
<feature type="region of interest" description="Disordered" evidence="1">
    <location>
        <begin position="33"/>
        <end position="110"/>
    </location>
</feature>
<organism evidence="2 3">
    <name type="scientific">Paramylibacter ulvae</name>
    <dbReference type="NCBI Taxonomy" id="1651968"/>
    <lineage>
        <taxon>Bacteria</taxon>
        <taxon>Pseudomonadati</taxon>
        <taxon>Pseudomonadota</taxon>
        <taxon>Alphaproteobacteria</taxon>
        <taxon>Rhodobacterales</taxon>
        <taxon>Paracoccaceae</taxon>
        <taxon>Paramylibacter</taxon>
    </lineage>
</organism>
<dbReference type="SUPFAM" id="SSF88713">
    <property type="entry name" value="Glycoside hydrolase/deacetylase"/>
    <property type="match status" value="1"/>
</dbReference>
<dbReference type="Proteomes" id="UP000634455">
    <property type="component" value="Unassembled WGS sequence"/>
</dbReference>
<comment type="caution">
    <text evidence="2">The sequence shown here is derived from an EMBL/GenBank/DDBJ whole genome shotgun (WGS) entry which is preliminary data.</text>
</comment>
<feature type="compositionally biased region" description="Polar residues" evidence="1">
    <location>
        <begin position="79"/>
        <end position="108"/>
    </location>
</feature>
<dbReference type="Gene3D" id="3.20.20.370">
    <property type="entry name" value="Glycoside hydrolase/deacetylase"/>
    <property type="match status" value="1"/>
</dbReference>
<dbReference type="InterPro" id="IPR006837">
    <property type="entry name" value="Divergent_DAC"/>
</dbReference>